<organism evidence="2 3">
    <name type="scientific">Sutterella wadsworthensis HGA0223</name>
    <dbReference type="NCBI Taxonomy" id="1203554"/>
    <lineage>
        <taxon>Bacteria</taxon>
        <taxon>Pseudomonadati</taxon>
        <taxon>Pseudomonadota</taxon>
        <taxon>Betaproteobacteria</taxon>
        <taxon>Burkholderiales</taxon>
        <taxon>Sutterellaceae</taxon>
        <taxon>Sutterella</taxon>
    </lineage>
</organism>
<dbReference type="InterPro" id="IPR032466">
    <property type="entry name" value="Metal_Hydrolase"/>
</dbReference>
<proteinExistence type="predicted"/>
<evidence type="ECO:0000313" key="3">
    <source>
        <dbReference type="Proteomes" id="UP000014400"/>
    </source>
</evidence>
<dbReference type="Gene3D" id="3.20.20.140">
    <property type="entry name" value="Metal-dependent hydrolases"/>
    <property type="match status" value="1"/>
</dbReference>
<dbReference type="InterPro" id="IPR013108">
    <property type="entry name" value="Amidohydro_3"/>
</dbReference>
<evidence type="ECO:0000259" key="1">
    <source>
        <dbReference type="Pfam" id="PF07969"/>
    </source>
</evidence>
<dbReference type="HOGENOM" id="CLU_009942_1_0_4"/>
<dbReference type="SUPFAM" id="SSF51338">
    <property type="entry name" value="Composite domain of metallo-dependent hydrolases"/>
    <property type="match status" value="1"/>
</dbReference>
<dbReference type="Pfam" id="PF07969">
    <property type="entry name" value="Amidohydro_3"/>
    <property type="match status" value="1"/>
</dbReference>
<dbReference type="PANTHER" id="PTHR22642">
    <property type="entry name" value="IMIDAZOLONEPROPIONASE"/>
    <property type="match status" value="1"/>
</dbReference>
<dbReference type="InterPro" id="IPR011059">
    <property type="entry name" value="Metal-dep_hydrolase_composite"/>
</dbReference>
<dbReference type="Proteomes" id="UP000014400">
    <property type="component" value="Unassembled WGS sequence"/>
</dbReference>
<dbReference type="PATRIC" id="fig|1203554.3.peg.623"/>
<gene>
    <name evidence="2" type="ORF">HMPREF1476_00636</name>
</gene>
<dbReference type="PANTHER" id="PTHR22642:SF2">
    <property type="entry name" value="PROTEIN LONG AFTER FAR-RED 3"/>
    <property type="match status" value="1"/>
</dbReference>
<dbReference type="STRING" id="1203554.HMPREF1476_00636"/>
<dbReference type="EMBL" id="ATCF01000012">
    <property type="protein sequence ID" value="EPD99832.1"/>
    <property type="molecule type" value="Genomic_DNA"/>
</dbReference>
<dbReference type="InterPro" id="IPR033932">
    <property type="entry name" value="YtcJ-like"/>
</dbReference>
<dbReference type="AlphaFoldDB" id="S3C0I8"/>
<dbReference type="eggNOG" id="COG1574">
    <property type="taxonomic scope" value="Bacteria"/>
</dbReference>
<sequence length="538" mass="58903">MSSVLIRNARVYVDRGHFEEALLSVDGIIRAVGSNESVAAQAPADAQIYDARGRLVVPGFNDSHQHLLNTGIALTDIRLQNASGIADVKRIAREYIAKHQPAAGAVLHGMGWNQDYFTDENRLLTRADLDDISTEYPLIFERACGHLLTANSAALALAGIDDTFVPPEGGSAERDADGHLNGVFTENARAKLTALFRNRTVEQNVHLIRAAMKHAAESGVTSVQTCDLRSGSWPTVLEAYNRVEADHPITRVYHQSSFQNLDEYREFLAAGHVTGQGSPMNRFGPLKLFVDGSLGARTALMRSPYHDDPSTCGIATLTVDELQGLVNEAVDHKCSVIIHAIGDAAIERVLNAYDAVCTEGKNPYRLSVNHVQITDIPLVERFTKNDILAAVQPIFLHYDTKIVDARVGAALASTSYAFGTMKKLGIHMSFGTDSPIEDMNPIDNLYCAVTRRRLDGQPEGGWHPEECVDIYDAVDAYTAESAYAEFEEGVKGRLKPGFYADLVVLSKNIFEMDPLELRSTKIDATMVDGKFVFERPGA</sequence>
<name>S3C0I8_9BURK</name>
<dbReference type="CDD" id="cd01300">
    <property type="entry name" value="YtcJ_like"/>
    <property type="match status" value="1"/>
</dbReference>
<protein>
    <recommendedName>
        <fullName evidence="1">Amidohydrolase 3 domain-containing protein</fullName>
    </recommendedName>
</protein>
<reference evidence="2 3" key="1">
    <citation type="submission" date="2013-04" db="EMBL/GenBank/DDBJ databases">
        <title>The Genome Sequence of Sutterella wadsworthensis HGA0223.</title>
        <authorList>
            <consortium name="The Broad Institute Genomics Platform"/>
            <person name="Earl A."/>
            <person name="Ward D."/>
            <person name="Feldgarden M."/>
            <person name="Gevers D."/>
            <person name="Schmidt T.M."/>
            <person name="Dover J."/>
            <person name="Dai D."/>
            <person name="Walker B."/>
            <person name="Young S."/>
            <person name="Zeng Q."/>
            <person name="Gargeya S."/>
            <person name="Fitzgerald M."/>
            <person name="Haas B."/>
            <person name="Abouelleil A."/>
            <person name="Allen A.W."/>
            <person name="Alvarado L."/>
            <person name="Arachchi H.M."/>
            <person name="Berlin A.M."/>
            <person name="Chapman S.B."/>
            <person name="Gainer-Dewar J."/>
            <person name="Goldberg J."/>
            <person name="Griggs A."/>
            <person name="Gujja S."/>
            <person name="Hansen M."/>
            <person name="Howarth C."/>
            <person name="Imamovic A."/>
            <person name="Ireland A."/>
            <person name="Larimer J."/>
            <person name="McCowan C."/>
            <person name="Murphy C."/>
            <person name="Pearson M."/>
            <person name="Poon T.W."/>
            <person name="Priest M."/>
            <person name="Roberts A."/>
            <person name="Saif S."/>
            <person name="Shea T."/>
            <person name="Sisk P."/>
            <person name="Sykes S."/>
            <person name="Wortman J."/>
            <person name="Nusbaum C."/>
            <person name="Birren B."/>
        </authorList>
    </citation>
    <scope>NUCLEOTIDE SEQUENCE [LARGE SCALE GENOMIC DNA]</scope>
    <source>
        <strain evidence="2 3">HGA0223</strain>
    </source>
</reference>
<dbReference type="Gene3D" id="3.10.310.70">
    <property type="match status" value="1"/>
</dbReference>
<dbReference type="RefSeq" id="WP_016473994.1">
    <property type="nucleotide sequence ID" value="NZ_KE150480.1"/>
</dbReference>
<dbReference type="SUPFAM" id="SSF51556">
    <property type="entry name" value="Metallo-dependent hydrolases"/>
    <property type="match status" value="1"/>
</dbReference>
<dbReference type="GO" id="GO:0016810">
    <property type="term" value="F:hydrolase activity, acting on carbon-nitrogen (but not peptide) bonds"/>
    <property type="evidence" value="ECO:0007669"/>
    <property type="project" value="InterPro"/>
</dbReference>
<dbReference type="Gene3D" id="2.30.40.10">
    <property type="entry name" value="Urease, subunit C, domain 1"/>
    <property type="match status" value="1"/>
</dbReference>
<evidence type="ECO:0000313" key="2">
    <source>
        <dbReference type="EMBL" id="EPD99832.1"/>
    </source>
</evidence>
<accession>S3C0I8</accession>
<keyword evidence="3" id="KW-1185">Reference proteome</keyword>
<comment type="caution">
    <text evidence="2">The sequence shown here is derived from an EMBL/GenBank/DDBJ whole genome shotgun (WGS) entry which is preliminary data.</text>
</comment>
<feature type="domain" description="Amidohydrolase 3" evidence="1">
    <location>
        <begin position="47"/>
        <end position="533"/>
    </location>
</feature>